<sequence>MINHIINYFSILFLVLTLFVSCKDTILSTSEGIITEPRNVRPGPIAGPDAQPSSGENSNLYLGNPSNAQSSVVFNTNYLIDLKYYTISYNANRGTPNWVSWYLDRNSMATNVSRQDNFAGYSGLPANWYTVLTTSYTNSGFDRGHNCPSADRLSSIAANSSVFLMVNMIPQAPRNNQGVWNNFENYLRTRVNQGNEIYIIMGSYGRGGTGTNGGALTIDQGRVTVPSNVYKIAVILPVGANDLLRIENGQAEIIAIDTPNLNTVEANWQDYRVTIRELESKTGYNFLSTLSSGAQNRLKNVLSNAA</sequence>
<feature type="domain" description="DNA/RNA non-specific endonuclease/pyrophosphatase/phosphodiesterase" evidence="5">
    <location>
        <begin position="81"/>
        <end position="293"/>
    </location>
</feature>
<keyword evidence="6" id="KW-0255">Endonuclease</keyword>
<dbReference type="PANTHER" id="PTHR13966">
    <property type="entry name" value="ENDONUCLEASE RELATED"/>
    <property type="match status" value="1"/>
</dbReference>
<keyword evidence="6" id="KW-0540">Nuclease</keyword>
<dbReference type="SMART" id="SM00892">
    <property type="entry name" value="Endonuclease_NS"/>
    <property type="match status" value="1"/>
</dbReference>
<dbReference type="InterPro" id="IPR001604">
    <property type="entry name" value="Endo_G_ENPP1-like_dom"/>
</dbReference>
<feature type="domain" description="ENPP1-3/EXOG-like endonuclease/phosphodiesterase" evidence="4">
    <location>
        <begin position="82"/>
        <end position="293"/>
    </location>
</feature>
<name>A0A2T8HI29_9SPHI</name>
<accession>A0A2T8HI29</accession>
<evidence type="ECO:0000313" key="6">
    <source>
        <dbReference type="EMBL" id="PVH25065.1"/>
    </source>
</evidence>
<dbReference type="GO" id="GO:0003676">
    <property type="term" value="F:nucleic acid binding"/>
    <property type="evidence" value="ECO:0007669"/>
    <property type="project" value="InterPro"/>
</dbReference>
<feature type="binding site" evidence="2">
    <location>
        <position position="176"/>
    </location>
    <ligand>
        <name>Mg(2+)</name>
        <dbReference type="ChEBI" id="CHEBI:18420"/>
        <note>catalytic</note>
    </ligand>
</feature>
<dbReference type="GO" id="GO:0004519">
    <property type="term" value="F:endonuclease activity"/>
    <property type="evidence" value="ECO:0007669"/>
    <property type="project" value="UniProtKB-KW"/>
</dbReference>
<keyword evidence="2" id="KW-0479">Metal-binding</keyword>
<evidence type="ECO:0000256" key="1">
    <source>
        <dbReference type="PIRSR" id="PIRSR640255-1"/>
    </source>
</evidence>
<keyword evidence="6" id="KW-0378">Hydrolase</keyword>
<dbReference type="InterPro" id="IPR044925">
    <property type="entry name" value="His-Me_finger_sf"/>
</dbReference>
<dbReference type="GO" id="GO:0016787">
    <property type="term" value="F:hydrolase activity"/>
    <property type="evidence" value="ECO:0007669"/>
    <property type="project" value="InterPro"/>
</dbReference>
<dbReference type="AlphaFoldDB" id="A0A2T8HI29"/>
<protein>
    <submittedName>
        <fullName evidence="6">DNA/RNA non-specific endonuclease</fullName>
    </submittedName>
</protein>
<dbReference type="InterPro" id="IPR044929">
    <property type="entry name" value="DNA/RNA_non-sp_Endonuclease_sf"/>
</dbReference>
<comment type="caution">
    <text evidence="6">The sequence shown here is derived from an EMBL/GenBank/DDBJ whole genome shotgun (WGS) entry which is preliminary data.</text>
</comment>
<feature type="region of interest" description="Disordered" evidence="3">
    <location>
        <begin position="38"/>
        <end position="61"/>
    </location>
</feature>
<evidence type="ECO:0000259" key="4">
    <source>
        <dbReference type="SMART" id="SM00477"/>
    </source>
</evidence>
<evidence type="ECO:0000313" key="7">
    <source>
        <dbReference type="Proteomes" id="UP000245627"/>
    </source>
</evidence>
<organism evidence="6 7">
    <name type="scientific">Sphingobacterium corticibacter</name>
    <dbReference type="NCBI Taxonomy" id="2171749"/>
    <lineage>
        <taxon>Bacteria</taxon>
        <taxon>Pseudomonadati</taxon>
        <taxon>Bacteroidota</taxon>
        <taxon>Sphingobacteriia</taxon>
        <taxon>Sphingobacteriales</taxon>
        <taxon>Sphingobacteriaceae</taxon>
        <taxon>Sphingobacterium</taxon>
    </lineage>
</organism>
<dbReference type="EMBL" id="QDKG01000003">
    <property type="protein sequence ID" value="PVH25065.1"/>
    <property type="molecule type" value="Genomic_DNA"/>
</dbReference>
<dbReference type="SMART" id="SM00477">
    <property type="entry name" value="NUC"/>
    <property type="match status" value="1"/>
</dbReference>
<dbReference type="PANTHER" id="PTHR13966:SF5">
    <property type="entry name" value="ENDONUCLEASE G, MITOCHONDRIAL"/>
    <property type="match status" value="1"/>
</dbReference>
<keyword evidence="7" id="KW-1185">Reference proteome</keyword>
<dbReference type="GO" id="GO:0046872">
    <property type="term" value="F:metal ion binding"/>
    <property type="evidence" value="ECO:0007669"/>
    <property type="project" value="UniProtKB-KW"/>
</dbReference>
<gene>
    <name evidence="6" type="ORF">DC487_09020</name>
</gene>
<feature type="active site" description="Proton acceptor" evidence="1">
    <location>
        <position position="145"/>
    </location>
</feature>
<reference evidence="6 7" key="1">
    <citation type="submission" date="2018-04" db="EMBL/GenBank/DDBJ databases">
        <title>Sphingobacterium cortibacter sp. nov.</title>
        <authorList>
            <person name="Li Y."/>
        </authorList>
    </citation>
    <scope>NUCLEOTIDE SEQUENCE [LARGE SCALE GENOMIC DNA]</scope>
    <source>
        <strain evidence="6 7">2c-3</strain>
    </source>
</reference>
<feature type="compositionally biased region" description="Polar residues" evidence="3">
    <location>
        <begin position="51"/>
        <end position="61"/>
    </location>
</feature>
<dbReference type="InterPro" id="IPR040255">
    <property type="entry name" value="Non-specific_endonuclease"/>
</dbReference>
<evidence type="ECO:0000259" key="5">
    <source>
        <dbReference type="SMART" id="SM00892"/>
    </source>
</evidence>
<dbReference type="InterPro" id="IPR020821">
    <property type="entry name" value="ENPP1-3/EXOG-like_nuc-like"/>
</dbReference>
<dbReference type="Gene3D" id="3.40.570.10">
    <property type="entry name" value="Extracellular Endonuclease, subunit A"/>
    <property type="match status" value="1"/>
</dbReference>
<proteinExistence type="predicted"/>
<evidence type="ECO:0000256" key="2">
    <source>
        <dbReference type="PIRSR" id="PIRSR640255-2"/>
    </source>
</evidence>
<dbReference type="OrthoDB" id="9811262at2"/>
<dbReference type="Pfam" id="PF01223">
    <property type="entry name" value="Endonuclease_NS"/>
    <property type="match status" value="1"/>
</dbReference>
<evidence type="ECO:0000256" key="3">
    <source>
        <dbReference type="SAM" id="MobiDB-lite"/>
    </source>
</evidence>
<dbReference type="SUPFAM" id="SSF54060">
    <property type="entry name" value="His-Me finger endonucleases"/>
    <property type="match status" value="1"/>
</dbReference>
<dbReference type="Proteomes" id="UP000245627">
    <property type="component" value="Unassembled WGS sequence"/>
</dbReference>